<dbReference type="GO" id="GO:0140098">
    <property type="term" value="F:catalytic activity, acting on RNA"/>
    <property type="evidence" value="ECO:0007669"/>
    <property type="project" value="UniProtKB-ARBA"/>
</dbReference>
<dbReference type="InterPro" id="IPR001656">
    <property type="entry name" value="PsdUridine_synth_TruD"/>
</dbReference>
<dbReference type="PANTHER" id="PTHR13326:SF21">
    <property type="entry name" value="PSEUDOURIDYLATE SYNTHASE PUS7L"/>
    <property type="match status" value="1"/>
</dbReference>
<evidence type="ECO:0000313" key="5">
    <source>
        <dbReference type="Proteomes" id="UP000530234"/>
    </source>
</evidence>
<organism evidence="4 5">
    <name type="scientific">Streptomyces calidiresistens</name>
    <dbReference type="NCBI Taxonomy" id="1485586"/>
    <lineage>
        <taxon>Bacteria</taxon>
        <taxon>Bacillati</taxon>
        <taxon>Actinomycetota</taxon>
        <taxon>Actinomycetes</taxon>
        <taxon>Kitasatosporales</taxon>
        <taxon>Streptomycetaceae</taxon>
        <taxon>Streptomyces</taxon>
    </lineage>
</organism>
<feature type="domain" description="TRUD" evidence="3">
    <location>
        <begin position="164"/>
        <end position="357"/>
    </location>
</feature>
<dbReference type="GO" id="GO:0009982">
    <property type="term" value="F:pseudouridine synthase activity"/>
    <property type="evidence" value="ECO:0007669"/>
    <property type="project" value="InterPro"/>
</dbReference>
<dbReference type="PANTHER" id="PTHR13326">
    <property type="entry name" value="TRNA PSEUDOURIDINE SYNTHASE D"/>
    <property type="match status" value="1"/>
</dbReference>
<keyword evidence="2" id="KW-0413">Isomerase</keyword>
<dbReference type="EMBL" id="VKHS01000002">
    <property type="protein sequence ID" value="MBB0227986.1"/>
    <property type="molecule type" value="Genomic_DNA"/>
</dbReference>
<evidence type="ECO:0000256" key="1">
    <source>
        <dbReference type="ARBA" id="ARBA00007953"/>
    </source>
</evidence>
<dbReference type="Gene3D" id="3.30.2350.20">
    <property type="entry name" value="TruD, catalytic domain"/>
    <property type="match status" value="2"/>
</dbReference>
<gene>
    <name evidence="4" type="primary">truD</name>
    <name evidence="4" type="ORF">FOE67_00265</name>
</gene>
<dbReference type="GO" id="GO:0003723">
    <property type="term" value="F:RNA binding"/>
    <property type="evidence" value="ECO:0007669"/>
    <property type="project" value="InterPro"/>
</dbReference>
<dbReference type="AlphaFoldDB" id="A0A7W3SZC1"/>
<dbReference type="PROSITE" id="PS50984">
    <property type="entry name" value="TRUD"/>
    <property type="match status" value="1"/>
</dbReference>
<name>A0A7W3SZC1_9ACTN</name>
<proteinExistence type="inferred from homology"/>
<dbReference type="InterPro" id="IPR042214">
    <property type="entry name" value="TruD_catalytic"/>
</dbReference>
<evidence type="ECO:0000313" key="4">
    <source>
        <dbReference type="EMBL" id="MBB0227986.1"/>
    </source>
</evidence>
<comment type="caution">
    <text evidence="4">The sequence shown here is derived from an EMBL/GenBank/DDBJ whole genome shotgun (WGS) entry which is preliminary data.</text>
</comment>
<dbReference type="InterPro" id="IPR011760">
    <property type="entry name" value="PsdUridine_synth_TruD_insert"/>
</dbReference>
<sequence length="357" mass="39482">MVSAWPGCLPEPLERSRSLNEFEVKHIPDDFLVRESVAVRHTPKESATHRLYLLRKCGYTTMEIVRAIAAAAGTTESSIGYCGLKDEDGVTEQLISTPLAVSLPTSDEADVGTGGRWYTTQHYGFTNTPLRVGQMEGNSFKVVLRNVEPEHATGFFSRKKINFMFLNYFDTQRFGVPNGPHLTHLVGAAMLEGRWDDARKILMELNSPESKLAADWAGPSRDFFFQLDERVTSFYPAAHASFAWNEHLAELATAAAGACVRRITVDGISFTYVTESAAAARVLAEAHELPTTKYRFDGGALARSASVRATVAQTVIEVDDRADDEYFPRRKRVELSFFLPSGTYATAAIRQLAAQVS</sequence>
<dbReference type="GO" id="GO:0006396">
    <property type="term" value="P:RNA processing"/>
    <property type="evidence" value="ECO:0007669"/>
    <property type="project" value="UniProtKB-ARBA"/>
</dbReference>
<reference evidence="5" key="1">
    <citation type="submission" date="2019-10" db="EMBL/GenBank/DDBJ databases">
        <title>Streptomyces sp. nov., a novel actinobacterium isolated from alkaline environment.</title>
        <authorList>
            <person name="Golinska P."/>
        </authorList>
    </citation>
    <scope>NUCLEOTIDE SEQUENCE [LARGE SCALE GENOMIC DNA]</scope>
    <source>
        <strain evidence="5">DSM 42108</strain>
    </source>
</reference>
<dbReference type="Proteomes" id="UP000530234">
    <property type="component" value="Unassembled WGS sequence"/>
</dbReference>
<dbReference type="SUPFAM" id="SSF55120">
    <property type="entry name" value="Pseudouridine synthase"/>
    <property type="match status" value="1"/>
</dbReference>
<dbReference type="Pfam" id="PF01142">
    <property type="entry name" value="TruD"/>
    <property type="match status" value="1"/>
</dbReference>
<comment type="similarity">
    <text evidence="1">Belongs to the pseudouridine synthase TruD family.</text>
</comment>
<accession>A0A7W3SZC1</accession>
<evidence type="ECO:0000259" key="3">
    <source>
        <dbReference type="PROSITE" id="PS50984"/>
    </source>
</evidence>
<protein>
    <submittedName>
        <fullName evidence="4">tRNA pseudouridine(13) synthase TruD</fullName>
    </submittedName>
</protein>
<dbReference type="InterPro" id="IPR020103">
    <property type="entry name" value="PsdUridine_synth_cat_dom_sf"/>
</dbReference>
<evidence type="ECO:0000256" key="2">
    <source>
        <dbReference type="ARBA" id="ARBA00023235"/>
    </source>
</evidence>
<keyword evidence="5" id="KW-1185">Reference proteome</keyword>
<dbReference type="GO" id="GO:0001522">
    <property type="term" value="P:pseudouridine synthesis"/>
    <property type="evidence" value="ECO:0007669"/>
    <property type="project" value="InterPro"/>
</dbReference>